<dbReference type="Pfam" id="PF23343">
    <property type="entry name" value="REP_ORF2-G2P"/>
    <property type="match status" value="1"/>
</dbReference>
<dbReference type="RefSeq" id="WP_126468386.1">
    <property type="nucleotide sequence ID" value="NZ_RXOE01000001.1"/>
</dbReference>
<accession>A0A431TQ89</accession>
<comment type="caution">
    <text evidence="2">The sequence shown here is derived from an EMBL/GenBank/DDBJ whole genome shotgun (WGS) entry which is preliminary data.</text>
</comment>
<sequence>MAIMILDHFGKSVKTVDFLSGRAQGVKAFQVQRTGAFKVKGHDLGNGHLEVSFRRGDVAKELDWDRVMILDHLELMDRWREECEEERRQRSLKVAANRAKTRVRQRCKAMGADTLLTLTYKANETDLQRCKADLKEFNRRMLRVLPEFCFIAAFEHQDRGALHIHMATRRIPREIKRTSSTGQAYSVNSYNLIRAVWRSVTKERQGNIDVQRTKRNSTRSPARIATYIAGYIIKEFAEGEKWSNRWTQYGKCDVPAPVDLGTVDTALEGLKTAMACLCAKHELVDLVFSKWGDWGYVSAESPSKSSRGRRVSAC</sequence>
<dbReference type="AlphaFoldDB" id="A0A431TQ89"/>
<feature type="domain" description="Replication-associated protein ORF2/G2P" evidence="1">
    <location>
        <begin position="114"/>
        <end position="235"/>
    </location>
</feature>
<protein>
    <recommendedName>
        <fullName evidence="1">Replication-associated protein ORF2/G2P domain-containing protein</fullName>
    </recommendedName>
</protein>
<dbReference type="OrthoDB" id="3173306at2"/>
<keyword evidence="3" id="KW-1185">Reference proteome</keyword>
<evidence type="ECO:0000313" key="3">
    <source>
        <dbReference type="Proteomes" id="UP000267418"/>
    </source>
</evidence>
<dbReference type="InterPro" id="IPR056906">
    <property type="entry name" value="ORF2/G2P_dom"/>
</dbReference>
<evidence type="ECO:0000313" key="2">
    <source>
        <dbReference type="EMBL" id="RTQ36257.1"/>
    </source>
</evidence>
<dbReference type="Proteomes" id="UP000267418">
    <property type="component" value="Unassembled WGS sequence"/>
</dbReference>
<dbReference type="EMBL" id="RXOE01000001">
    <property type="protein sequence ID" value="RTQ36257.1"/>
    <property type="molecule type" value="Genomic_DNA"/>
</dbReference>
<name>A0A431TQ89_9BURK</name>
<reference evidence="2 3" key="1">
    <citation type="submission" date="2018-12" db="EMBL/GenBank/DDBJ databases">
        <title>The genome of Variovorax gossypii DSM 100435.</title>
        <authorList>
            <person name="Gao J."/>
            <person name="Sun J."/>
        </authorList>
    </citation>
    <scope>NUCLEOTIDE SEQUENCE [LARGE SCALE GENOMIC DNA]</scope>
    <source>
        <strain evidence="2 3">DSM 100435</strain>
    </source>
</reference>
<gene>
    <name evidence="2" type="ORF">EJP69_00415</name>
</gene>
<organism evidence="2 3">
    <name type="scientific">Variovorax gossypii</name>
    <dbReference type="NCBI Taxonomy" id="1679495"/>
    <lineage>
        <taxon>Bacteria</taxon>
        <taxon>Pseudomonadati</taxon>
        <taxon>Pseudomonadota</taxon>
        <taxon>Betaproteobacteria</taxon>
        <taxon>Burkholderiales</taxon>
        <taxon>Comamonadaceae</taxon>
        <taxon>Variovorax</taxon>
    </lineage>
</organism>
<evidence type="ECO:0000259" key="1">
    <source>
        <dbReference type="Pfam" id="PF23343"/>
    </source>
</evidence>
<proteinExistence type="predicted"/>